<dbReference type="STRING" id="1123384.AJ81_00455"/>
<dbReference type="GO" id="GO:0004820">
    <property type="term" value="F:glycine-tRNA ligase activity"/>
    <property type="evidence" value="ECO:0007669"/>
    <property type="project" value="UniProtKB-UniRule"/>
</dbReference>
<dbReference type="Pfam" id="PF02091">
    <property type="entry name" value="tRNA-synt_2e"/>
    <property type="match status" value="1"/>
</dbReference>
<dbReference type="PRINTS" id="PR01044">
    <property type="entry name" value="TRNASYNTHGA"/>
</dbReference>
<evidence type="ECO:0000256" key="8">
    <source>
        <dbReference type="HAMAP-Rule" id="MF_00254"/>
    </source>
</evidence>
<dbReference type="PATRIC" id="fig|1123384.7.peg.85"/>
<dbReference type="PROSITE" id="PS50861">
    <property type="entry name" value="AA_TRNA_LIGASE_II_GLYAB"/>
    <property type="match status" value="1"/>
</dbReference>
<keyword evidence="2 8" id="KW-0436">Ligase</keyword>
<dbReference type="InterPro" id="IPR006194">
    <property type="entry name" value="Gly-tRNA-synth_heterodimer"/>
</dbReference>
<evidence type="ECO:0000256" key="4">
    <source>
        <dbReference type="ARBA" id="ARBA00022840"/>
    </source>
</evidence>
<comment type="similarity">
    <text evidence="1 8">Belongs to the class-II aminoacyl-tRNA synthetase family.</text>
</comment>
<sequence length="279" mass="32398">MYLQDVIAKLNEYWASLGCMIDQPYDLEVGAGTFHPSTFFGCLREGEWKVAFVQPSRRPTDGRYGENPNRLQRYFQYQVIIKPSPDNAQKVYLDSLSALGIDLKKHDVRFIEDNWESPTLGAWGVGWEVWLDGMEITQFTYFQQIGGIVLKSIPLEITYGLERIAMYLQGKSNIFEVMWNEKLSYGELYRENEKQFSKYNFETASVEKLFTLYDIFASEFESQIKAGCYLVAYDYMAKCSHVFNLLDARNAFSVTQRQDFIRSIRSMARRCAEAFRGGK</sequence>
<evidence type="ECO:0000256" key="1">
    <source>
        <dbReference type="ARBA" id="ARBA00008226"/>
    </source>
</evidence>
<dbReference type="Gene3D" id="1.20.58.180">
    <property type="entry name" value="Class II aaRS and biotin synthetases, domain 2"/>
    <property type="match status" value="1"/>
</dbReference>
<dbReference type="OrthoDB" id="9802183at2"/>
<dbReference type="RefSeq" id="WP_031503049.1">
    <property type="nucleotide sequence ID" value="NC_022795.1"/>
</dbReference>
<evidence type="ECO:0000256" key="3">
    <source>
        <dbReference type="ARBA" id="ARBA00022741"/>
    </source>
</evidence>
<gene>
    <name evidence="8 9" type="primary">glyQ</name>
    <name evidence="9" type="ORF">AJ81_00455</name>
</gene>
<dbReference type="FunFam" id="3.30.930.10:FF:000006">
    <property type="entry name" value="Glycine--tRNA ligase alpha subunit"/>
    <property type="match status" value="1"/>
</dbReference>
<dbReference type="SUPFAM" id="SSF55681">
    <property type="entry name" value="Class II aaRS and biotin synthetases"/>
    <property type="match status" value="1"/>
</dbReference>
<dbReference type="AlphaFoldDB" id="A0A0X1KNS7"/>
<keyword evidence="3 8" id="KW-0547">Nucleotide-binding</keyword>
<keyword evidence="5 8" id="KW-0648">Protein biosynthesis</keyword>
<dbReference type="KEGG" id="phy:AJ81_00455"/>
<evidence type="ECO:0000256" key="5">
    <source>
        <dbReference type="ARBA" id="ARBA00022917"/>
    </source>
</evidence>
<dbReference type="NCBIfam" id="NF006827">
    <property type="entry name" value="PRK09348.1"/>
    <property type="match status" value="1"/>
</dbReference>
<dbReference type="Gene3D" id="3.30.930.10">
    <property type="entry name" value="Bira Bifunctional Protein, Domain 2"/>
    <property type="match status" value="1"/>
</dbReference>
<dbReference type="GO" id="GO:0005524">
    <property type="term" value="F:ATP binding"/>
    <property type="evidence" value="ECO:0007669"/>
    <property type="project" value="UniProtKB-UniRule"/>
</dbReference>
<reference evidence="9 10" key="1">
    <citation type="submission" date="2014-01" db="EMBL/GenBank/DDBJ databases">
        <title>Genome sequencing of Thermotog hypogea.</title>
        <authorList>
            <person name="Zhang X."/>
            <person name="Alvare G."/>
            <person name="Fristensky B."/>
            <person name="Chen L."/>
            <person name="Suen T."/>
            <person name="Chen Q."/>
            <person name="Ma K."/>
        </authorList>
    </citation>
    <scope>NUCLEOTIDE SEQUENCE [LARGE SCALE GENOMIC DNA]</scope>
    <source>
        <strain evidence="9 10">DSM 11164</strain>
    </source>
</reference>
<dbReference type="PANTHER" id="PTHR30075">
    <property type="entry name" value="GLYCYL-TRNA SYNTHETASE"/>
    <property type="match status" value="1"/>
</dbReference>
<dbReference type="EMBL" id="CP007141">
    <property type="protein sequence ID" value="AJC72911.1"/>
    <property type="molecule type" value="Genomic_DNA"/>
</dbReference>
<organism evidence="9 10">
    <name type="scientific">Pseudothermotoga hypogea DSM 11164 = NBRC 106472</name>
    <dbReference type="NCBI Taxonomy" id="1123384"/>
    <lineage>
        <taxon>Bacteria</taxon>
        <taxon>Thermotogati</taxon>
        <taxon>Thermotogota</taxon>
        <taxon>Thermotogae</taxon>
        <taxon>Thermotogales</taxon>
        <taxon>Thermotogaceae</taxon>
        <taxon>Pseudothermotoga</taxon>
    </lineage>
</organism>
<dbReference type="PaxDb" id="1123384-AJ81_00455"/>
<evidence type="ECO:0000256" key="2">
    <source>
        <dbReference type="ARBA" id="ARBA00022598"/>
    </source>
</evidence>
<dbReference type="InterPro" id="IPR002310">
    <property type="entry name" value="Gly-tRNA_ligase_asu"/>
</dbReference>
<keyword evidence="8" id="KW-0963">Cytoplasm</keyword>
<dbReference type="PANTHER" id="PTHR30075:SF2">
    <property type="entry name" value="GLYCINE--TRNA LIGASE, CHLOROPLASTIC_MITOCHONDRIAL 2"/>
    <property type="match status" value="1"/>
</dbReference>
<evidence type="ECO:0000313" key="10">
    <source>
        <dbReference type="Proteomes" id="UP000077469"/>
    </source>
</evidence>
<comment type="catalytic activity">
    <reaction evidence="7 8">
        <text>tRNA(Gly) + glycine + ATP = glycyl-tRNA(Gly) + AMP + diphosphate</text>
        <dbReference type="Rhea" id="RHEA:16013"/>
        <dbReference type="Rhea" id="RHEA-COMP:9664"/>
        <dbReference type="Rhea" id="RHEA-COMP:9683"/>
        <dbReference type="ChEBI" id="CHEBI:30616"/>
        <dbReference type="ChEBI" id="CHEBI:33019"/>
        <dbReference type="ChEBI" id="CHEBI:57305"/>
        <dbReference type="ChEBI" id="CHEBI:78442"/>
        <dbReference type="ChEBI" id="CHEBI:78522"/>
        <dbReference type="ChEBI" id="CHEBI:456215"/>
        <dbReference type="EC" id="6.1.1.14"/>
    </reaction>
</comment>
<evidence type="ECO:0000256" key="7">
    <source>
        <dbReference type="ARBA" id="ARBA00047937"/>
    </source>
</evidence>
<dbReference type="GO" id="GO:0005829">
    <property type="term" value="C:cytosol"/>
    <property type="evidence" value="ECO:0007669"/>
    <property type="project" value="TreeGrafter"/>
</dbReference>
<dbReference type="InterPro" id="IPR045864">
    <property type="entry name" value="aa-tRNA-synth_II/BPL/LPL"/>
</dbReference>
<proteinExistence type="inferred from homology"/>
<evidence type="ECO:0000256" key="6">
    <source>
        <dbReference type="ARBA" id="ARBA00023146"/>
    </source>
</evidence>
<name>A0A0X1KNS7_9THEM</name>
<keyword evidence="10" id="KW-1185">Reference proteome</keyword>
<comment type="subunit">
    <text evidence="8">Tetramer of two alpha and two beta subunits.</text>
</comment>
<evidence type="ECO:0000313" key="9">
    <source>
        <dbReference type="EMBL" id="AJC72911.1"/>
    </source>
</evidence>
<keyword evidence="6 8" id="KW-0030">Aminoacyl-tRNA synthetase</keyword>
<accession>A0A0X1KNS7</accession>
<dbReference type="GO" id="GO:0006426">
    <property type="term" value="P:glycyl-tRNA aminoacylation"/>
    <property type="evidence" value="ECO:0007669"/>
    <property type="project" value="UniProtKB-UniRule"/>
</dbReference>
<dbReference type="HAMAP" id="MF_00254">
    <property type="entry name" value="Gly_tRNA_synth_alpha"/>
    <property type="match status" value="1"/>
</dbReference>
<dbReference type="Proteomes" id="UP000077469">
    <property type="component" value="Chromosome"/>
</dbReference>
<dbReference type="NCBIfam" id="TIGR00388">
    <property type="entry name" value="glyQ"/>
    <property type="match status" value="1"/>
</dbReference>
<keyword evidence="4 8" id="KW-0067">ATP-binding</keyword>
<comment type="subcellular location">
    <subcellularLocation>
        <location evidence="8">Cytoplasm</location>
    </subcellularLocation>
</comment>
<protein>
    <recommendedName>
        <fullName evidence="8">Glycine--tRNA ligase alpha subunit</fullName>
        <ecNumber evidence="8">6.1.1.14</ecNumber>
    </recommendedName>
    <alternativeName>
        <fullName evidence="8">Glycyl-tRNA synthetase alpha subunit</fullName>
        <shortName evidence="8">GlyRS</shortName>
    </alternativeName>
</protein>
<dbReference type="EC" id="6.1.1.14" evidence="8"/>